<protein>
    <recommendedName>
        <fullName evidence="2">DUF5709 domain-containing protein</fullName>
    </recommendedName>
</protein>
<evidence type="ECO:0000313" key="4">
    <source>
        <dbReference type="Proteomes" id="UP001183643"/>
    </source>
</evidence>
<dbReference type="AlphaFoldDB" id="A0AAE4C8U2"/>
<dbReference type="RefSeq" id="WP_310366218.1">
    <property type="nucleotide sequence ID" value="NZ_JAVDYB010000001.1"/>
</dbReference>
<reference evidence="3" key="1">
    <citation type="submission" date="2023-07" db="EMBL/GenBank/DDBJ databases">
        <title>Sequencing the genomes of 1000 actinobacteria strains.</title>
        <authorList>
            <person name="Klenk H.-P."/>
        </authorList>
    </citation>
    <scope>NUCLEOTIDE SEQUENCE</scope>
    <source>
        <strain evidence="3">DSM 44707</strain>
    </source>
</reference>
<proteinExistence type="predicted"/>
<gene>
    <name evidence="3" type="ORF">J2S41_002131</name>
</gene>
<dbReference type="Proteomes" id="UP001183643">
    <property type="component" value="Unassembled WGS sequence"/>
</dbReference>
<dbReference type="InterPro" id="IPR043763">
    <property type="entry name" value="DUF5709"/>
</dbReference>
<feature type="region of interest" description="Disordered" evidence="1">
    <location>
        <begin position="95"/>
        <end position="192"/>
    </location>
</feature>
<dbReference type="EMBL" id="JAVDYB010000001">
    <property type="protein sequence ID" value="MDR7275353.1"/>
    <property type="molecule type" value="Genomic_DNA"/>
</dbReference>
<comment type="caution">
    <text evidence="3">The sequence shown here is derived from an EMBL/GenBank/DDBJ whole genome shotgun (WGS) entry which is preliminary data.</text>
</comment>
<sequence>MSDNTYPQPVSDPEAEGLPDIADDDSTARDDVATGRIADGPDPAALPLDRDDRPLAVDQFGTTPEEARQGESLDHKIGREVRDPALDEAVIRADTVPSPVSAESFDPDAVAEDVDAVDRDTPLDDGGPVDPHLDSQVSMYDTGVGDRPVGRLVEPDEGLETDTESQSIAYDAGAAGGGASAEELAIHPVPDR</sequence>
<accession>A0AAE4C8U2</accession>
<evidence type="ECO:0000259" key="2">
    <source>
        <dbReference type="Pfam" id="PF18970"/>
    </source>
</evidence>
<evidence type="ECO:0000313" key="3">
    <source>
        <dbReference type="EMBL" id="MDR7275353.1"/>
    </source>
</evidence>
<feature type="region of interest" description="Disordered" evidence="1">
    <location>
        <begin position="1"/>
        <end position="81"/>
    </location>
</feature>
<feature type="domain" description="DUF5709" evidence="2">
    <location>
        <begin position="144"/>
        <end position="191"/>
    </location>
</feature>
<feature type="compositionally biased region" description="Basic and acidic residues" evidence="1">
    <location>
        <begin position="65"/>
        <end position="81"/>
    </location>
</feature>
<dbReference type="Pfam" id="PF18970">
    <property type="entry name" value="DUF5709"/>
    <property type="match status" value="1"/>
</dbReference>
<name>A0AAE4C8U2_9ACTN</name>
<organism evidence="3 4">
    <name type="scientific">Catenuloplanes atrovinosus</name>
    <dbReference type="NCBI Taxonomy" id="137266"/>
    <lineage>
        <taxon>Bacteria</taxon>
        <taxon>Bacillati</taxon>
        <taxon>Actinomycetota</taxon>
        <taxon>Actinomycetes</taxon>
        <taxon>Micromonosporales</taxon>
        <taxon>Micromonosporaceae</taxon>
        <taxon>Catenuloplanes</taxon>
    </lineage>
</organism>
<feature type="compositionally biased region" description="Acidic residues" evidence="1">
    <location>
        <begin position="105"/>
        <end position="115"/>
    </location>
</feature>
<keyword evidence="4" id="KW-1185">Reference proteome</keyword>
<evidence type="ECO:0000256" key="1">
    <source>
        <dbReference type="SAM" id="MobiDB-lite"/>
    </source>
</evidence>
<feature type="compositionally biased region" description="Acidic residues" evidence="1">
    <location>
        <begin position="13"/>
        <end position="25"/>
    </location>
</feature>